<dbReference type="Ensembl" id="ENSLLET00000025659.1">
    <property type="protein sequence ID" value="ENSLLEP00000024713.1"/>
    <property type="gene ID" value="ENSLLEG00000015728.1"/>
</dbReference>
<name>A0A8C5PLR3_9ANUR</name>
<evidence type="ECO:0000256" key="5">
    <source>
        <dbReference type="ARBA" id="ARBA00023157"/>
    </source>
</evidence>
<dbReference type="GeneTree" id="ENSGT00950000186131"/>
<comment type="subcellular location">
    <subcellularLocation>
        <location evidence="1">Secreted</location>
    </subcellularLocation>
</comment>
<dbReference type="GO" id="GO:0005576">
    <property type="term" value="C:extracellular region"/>
    <property type="evidence" value="ECO:0007669"/>
    <property type="project" value="UniProtKB-SubCell"/>
</dbReference>
<comment type="similarity">
    <text evidence="2">Belongs to the adrenomedullin family.</text>
</comment>
<evidence type="ECO:0000256" key="1">
    <source>
        <dbReference type="ARBA" id="ARBA00004613"/>
    </source>
</evidence>
<dbReference type="GO" id="GO:0010460">
    <property type="term" value="P:positive regulation of heart rate"/>
    <property type="evidence" value="ECO:0007669"/>
    <property type="project" value="TreeGrafter"/>
</dbReference>
<dbReference type="Proteomes" id="UP000694569">
    <property type="component" value="Unplaced"/>
</dbReference>
<dbReference type="InterPro" id="IPR051665">
    <property type="entry name" value="Adrenomedullin-reg_peptide"/>
</dbReference>
<reference evidence="8" key="1">
    <citation type="submission" date="2025-08" db="UniProtKB">
        <authorList>
            <consortium name="Ensembl"/>
        </authorList>
    </citation>
    <scope>IDENTIFICATION</scope>
</reference>
<dbReference type="PANTHER" id="PTHR23414">
    <property type="entry name" value="ADRENOMEDULLIN, ADM"/>
    <property type="match status" value="1"/>
</dbReference>
<feature type="compositionally biased region" description="Basic and acidic residues" evidence="7">
    <location>
        <begin position="91"/>
        <end position="101"/>
    </location>
</feature>
<evidence type="ECO:0000313" key="9">
    <source>
        <dbReference type="Proteomes" id="UP000694569"/>
    </source>
</evidence>
<feature type="region of interest" description="Disordered" evidence="7">
    <location>
        <begin position="90"/>
        <end position="110"/>
    </location>
</feature>
<keyword evidence="3" id="KW-0964">Secreted</keyword>
<dbReference type="AlphaFoldDB" id="A0A8C5PLR3"/>
<evidence type="ECO:0000313" key="8">
    <source>
        <dbReference type="Ensembl" id="ENSLLEP00000024713.1"/>
    </source>
</evidence>
<dbReference type="InterPro" id="IPR021116">
    <property type="entry name" value="Calcitonin/adrenomedullin"/>
</dbReference>
<evidence type="ECO:0000256" key="4">
    <source>
        <dbReference type="ARBA" id="ARBA00022729"/>
    </source>
</evidence>
<evidence type="ECO:0000256" key="6">
    <source>
        <dbReference type="PIRSR" id="PIRSR621116-50"/>
    </source>
</evidence>
<protein>
    <submittedName>
        <fullName evidence="8">Uncharacterized protein</fullName>
    </submittedName>
</protein>
<sequence length="129" mass="14910">MLFCLLFGRLENHGCSRLDNLPDCCDQYHFLRLPLDGKQRQVITEKFQVGHSRPHPREKRFVSSIAMRGCHLGTCQTQNLANMLYRLGKNNFKDGSNKDTSDPLGYGRKRRSLVENPQRTDFLEKLLAT</sequence>
<evidence type="ECO:0000256" key="2">
    <source>
        <dbReference type="ARBA" id="ARBA00010575"/>
    </source>
</evidence>
<keyword evidence="4" id="KW-0732">Signal</keyword>
<organism evidence="8 9">
    <name type="scientific">Leptobrachium leishanense</name>
    <name type="common">Leishan spiny toad</name>
    <dbReference type="NCBI Taxonomy" id="445787"/>
    <lineage>
        <taxon>Eukaryota</taxon>
        <taxon>Metazoa</taxon>
        <taxon>Chordata</taxon>
        <taxon>Craniata</taxon>
        <taxon>Vertebrata</taxon>
        <taxon>Euteleostomi</taxon>
        <taxon>Amphibia</taxon>
        <taxon>Batrachia</taxon>
        <taxon>Anura</taxon>
        <taxon>Pelobatoidea</taxon>
        <taxon>Megophryidae</taxon>
        <taxon>Leptobrachium</taxon>
    </lineage>
</organism>
<feature type="disulfide bond" evidence="6">
    <location>
        <begin position="70"/>
        <end position="75"/>
    </location>
</feature>
<accession>A0A8C5PLR3</accession>
<dbReference type="GO" id="GO:0003073">
    <property type="term" value="P:regulation of systemic arterial blood pressure"/>
    <property type="evidence" value="ECO:0007669"/>
    <property type="project" value="TreeGrafter"/>
</dbReference>
<proteinExistence type="inferred from homology"/>
<dbReference type="GO" id="GO:0005179">
    <property type="term" value="F:hormone activity"/>
    <property type="evidence" value="ECO:0007669"/>
    <property type="project" value="InterPro"/>
</dbReference>
<keyword evidence="5 6" id="KW-1015">Disulfide bond</keyword>
<dbReference type="GO" id="GO:0007189">
    <property type="term" value="P:adenylate cyclase-activating G protein-coupled receptor signaling pathway"/>
    <property type="evidence" value="ECO:0007669"/>
    <property type="project" value="TreeGrafter"/>
</dbReference>
<keyword evidence="9" id="KW-1185">Reference proteome</keyword>
<evidence type="ECO:0000256" key="3">
    <source>
        <dbReference type="ARBA" id="ARBA00022525"/>
    </source>
</evidence>
<reference evidence="8" key="2">
    <citation type="submission" date="2025-09" db="UniProtKB">
        <authorList>
            <consortium name="Ensembl"/>
        </authorList>
    </citation>
    <scope>IDENTIFICATION</scope>
</reference>
<evidence type="ECO:0000256" key="7">
    <source>
        <dbReference type="SAM" id="MobiDB-lite"/>
    </source>
</evidence>
<dbReference type="Pfam" id="PF00214">
    <property type="entry name" value="Calc_CGRP_IAPP"/>
    <property type="match status" value="1"/>
</dbReference>
<dbReference type="OrthoDB" id="8854792at2759"/>